<reference evidence="4" key="1">
    <citation type="submission" date="2021-01" db="EMBL/GenBank/DDBJ databases">
        <title>Caligus Genome Assembly.</title>
        <authorList>
            <person name="Gallardo-Escarate C."/>
        </authorList>
    </citation>
    <scope>NUCLEOTIDE SEQUENCE [LARGE SCALE GENOMIC DNA]</scope>
</reference>
<keyword evidence="4" id="KW-1185">Reference proteome</keyword>
<keyword evidence="2" id="KW-0732">Signal</keyword>
<evidence type="ECO:0000256" key="2">
    <source>
        <dbReference type="SAM" id="SignalP"/>
    </source>
</evidence>
<feature type="region of interest" description="Disordered" evidence="1">
    <location>
        <begin position="85"/>
        <end position="111"/>
    </location>
</feature>
<feature type="chain" id="PRO_5030600063" evidence="2">
    <location>
        <begin position="20"/>
        <end position="111"/>
    </location>
</feature>
<evidence type="ECO:0000256" key="1">
    <source>
        <dbReference type="SAM" id="MobiDB-lite"/>
    </source>
</evidence>
<accession>A0A7T8HJN9</accession>
<gene>
    <name evidence="3" type="ORF">FKW44_012389</name>
</gene>
<feature type="signal peptide" evidence="2">
    <location>
        <begin position="1"/>
        <end position="19"/>
    </location>
</feature>
<proteinExistence type="predicted"/>
<name>A0A7T8HJN9_CALRO</name>
<dbReference type="AlphaFoldDB" id="A0A7T8HJN9"/>
<evidence type="ECO:0000313" key="4">
    <source>
        <dbReference type="Proteomes" id="UP000595437"/>
    </source>
</evidence>
<dbReference type="EMBL" id="CP045897">
    <property type="protein sequence ID" value="QQP51140.1"/>
    <property type="molecule type" value="Genomic_DNA"/>
</dbReference>
<evidence type="ECO:0000313" key="3">
    <source>
        <dbReference type="EMBL" id="QQP51140.1"/>
    </source>
</evidence>
<protein>
    <submittedName>
        <fullName evidence="3">Uncharacterized protein</fullName>
    </submittedName>
</protein>
<sequence length="111" mass="12873">MRLLHVMTSILCLISSIQIEVISSAVFLPTPAARIQPKVPIIKRRKVKKKSKGSRQLSNESLDKLLKELELLPIPQELMQRTPDNSIIIRRKKKQRRKKNLQLKRSDVVKN</sequence>
<feature type="non-terminal residue" evidence="3">
    <location>
        <position position="111"/>
    </location>
</feature>
<feature type="compositionally biased region" description="Basic residues" evidence="1">
    <location>
        <begin position="89"/>
        <end position="102"/>
    </location>
</feature>
<dbReference type="Proteomes" id="UP000595437">
    <property type="component" value="Chromosome 8"/>
</dbReference>
<organism evidence="3 4">
    <name type="scientific">Caligus rogercresseyi</name>
    <name type="common">Sea louse</name>
    <dbReference type="NCBI Taxonomy" id="217165"/>
    <lineage>
        <taxon>Eukaryota</taxon>
        <taxon>Metazoa</taxon>
        <taxon>Ecdysozoa</taxon>
        <taxon>Arthropoda</taxon>
        <taxon>Crustacea</taxon>
        <taxon>Multicrustacea</taxon>
        <taxon>Hexanauplia</taxon>
        <taxon>Copepoda</taxon>
        <taxon>Siphonostomatoida</taxon>
        <taxon>Caligidae</taxon>
        <taxon>Caligus</taxon>
    </lineage>
</organism>